<evidence type="ECO:0000256" key="8">
    <source>
        <dbReference type="ARBA" id="ARBA00022840"/>
    </source>
</evidence>
<dbReference type="InterPro" id="IPR000700">
    <property type="entry name" value="PAS-assoc_C"/>
</dbReference>
<dbReference type="InterPro" id="IPR036890">
    <property type="entry name" value="HATPase_C_sf"/>
</dbReference>
<dbReference type="Pfam" id="PF02518">
    <property type="entry name" value="HATPase_c"/>
    <property type="match status" value="1"/>
</dbReference>
<evidence type="ECO:0000259" key="11">
    <source>
        <dbReference type="PROSITE" id="PS50109"/>
    </source>
</evidence>
<evidence type="ECO:0000256" key="4">
    <source>
        <dbReference type="ARBA" id="ARBA00022553"/>
    </source>
</evidence>
<keyword evidence="4" id="KW-0597">Phosphoprotein</keyword>
<dbReference type="PRINTS" id="PR00344">
    <property type="entry name" value="BCTRLSENSOR"/>
</dbReference>
<dbReference type="RefSeq" id="WP_260796512.1">
    <property type="nucleotide sequence ID" value="NZ_CP093313.1"/>
</dbReference>
<dbReference type="InterPro" id="IPR003660">
    <property type="entry name" value="HAMP_dom"/>
</dbReference>
<dbReference type="Gene3D" id="3.30.450.20">
    <property type="entry name" value="PAS domain"/>
    <property type="match status" value="1"/>
</dbReference>
<keyword evidence="10" id="KW-0812">Transmembrane</keyword>
<feature type="transmembrane region" description="Helical" evidence="10">
    <location>
        <begin position="167"/>
        <end position="189"/>
    </location>
</feature>
<evidence type="ECO:0000256" key="5">
    <source>
        <dbReference type="ARBA" id="ARBA00022679"/>
    </source>
</evidence>
<evidence type="ECO:0000259" key="12">
    <source>
        <dbReference type="PROSITE" id="PS50113"/>
    </source>
</evidence>
<dbReference type="InterPro" id="IPR000014">
    <property type="entry name" value="PAS"/>
</dbReference>
<dbReference type="CDD" id="cd00082">
    <property type="entry name" value="HisKA"/>
    <property type="match status" value="1"/>
</dbReference>
<dbReference type="SMART" id="SM00304">
    <property type="entry name" value="HAMP"/>
    <property type="match status" value="1"/>
</dbReference>
<dbReference type="SUPFAM" id="SSF55785">
    <property type="entry name" value="PYP-like sensor domain (PAS domain)"/>
    <property type="match status" value="1"/>
</dbReference>
<dbReference type="PROSITE" id="PS50113">
    <property type="entry name" value="PAC"/>
    <property type="match status" value="1"/>
</dbReference>
<dbReference type="Pfam" id="PF08448">
    <property type="entry name" value="PAS_4"/>
    <property type="match status" value="1"/>
</dbReference>
<dbReference type="InterPro" id="IPR003594">
    <property type="entry name" value="HATPase_dom"/>
</dbReference>
<dbReference type="Proteomes" id="UP001059380">
    <property type="component" value="Chromosome"/>
</dbReference>
<sequence>MRWWPRSIRWQMIFGLALLEVLSVGLFALLLVNLQQRDIHRRAEHRLAHQADSVVEQAEEALRKQSPDWIALSAHMMSQAPSVSRVRVTDPAGNTLYESSDDQRARSLDAAELAQIPLVRNSTKARVITVDKDRWESVKPIYSGANLYGYAWIESDRHWDTEELDGVLRGTGIFALIWIGASALLVLLITRGISLPLALLHKGTRELASSPESSGSFPLPITTSNEIGDLIAAFNRMVAAVDEQRSGLRDTLSLLDSMLAYAPVGFAFYDRHARTVRVNQIFADLTGIPISRQLGRTPEELFPTEVAGQFHEALQKVFITEEPVSDLEFHGVTVPGPWTWLVSAYPVSTSPSQVRWAGVIIRDVSERVRSEEALRKTEKLAATGRLAASIAHEINNPLEGLTNLLYLLRTFSGLSGPALDYVHMAEHQTRRIAEIAQKTLRFYRQSTLPVRARVGELVDSILDLYKTRMHTLNIALESEMDPEATLFCYEGEIRQVLANLVGNAIDATASGGRLIVRARRSRCWTNGEAEGVRLTVADTGSGMSPDVRSRIFEAFFTTKEAIGTGLGLWVSQEIIEKHRGLVSVRSRAAGNGGPSGTVFHLFLPDDETLASRQRSAG</sequence>
<dbReference type="InterPro" id="IPR003661">
    <property type="entry name" value="HisK_dim/P_dom"/>
</dbReference>
<dbReference type="Gene3D" id="1.10.287.130">
    <property type="match status" value="1"/>
</dbReference>
<dbReference type="SUPFAM" id="SSF55874">
    <property type="entry name" value="ATPase domain of HSP90 chaperone/DNA topoisomerase II/histidine kinase"/>
    <property type="match status" value="1"/>
</dbReference>
<comment type="catalytic activity">
    <reaction evidence="1">
        <text>ATP + protein L-histidine = ADP + protein N-phospho-L-histidine.</text>
        <dbReference type="EC" id="2.7.13.3"/>
    </reaction>
</comment>
<dbReference type="AlphaFoldDB" id="A0A9J7BVH4"/>
<evidence type="ECO:0000256" key="1">
    <source>
        <dbReference type="ARBA" id="ARBA00000085"/>
    </source>
</evidence>
<dbReference type="KEGG" id="orp:MOP44_13210"/>
<dbReference type="InterPro" id="IPR035965">
    <property type="entry name" value="PAS-like_dom_sf"/>
</dbReference>
<keyword evidence="6" id="KW-0547">Nucleotide-binding</keyword>
<dbReference type="Pfam" id="PF00672">
    <property type="entry name" value="HAMP"/>
    <property type="match status" value="1"/>
</dbReference>
<organism evidence="14 15">
    <name type="scientific">Occallatibacter riparius</name>
    <dbReference type="NCBI Taxonomy" id="1002689"/>
    <lineage>
        <taxon>Bacteria</taxon>
        <taxon>Pseudomonadati</taxon>
        <taxon>Acidobacteriota</taxon>
        <taxon>Terriglobia</taxon>
        <taxon>Terriglobales</taxon>
        <taxon>Acidobacteriaceae</taxon>
        <taxon>Occallatibacter</taxon>
    </lineage>
</organism>
<dbReference type="PROSITE" id="PS50109">
    <property type="entry name" value="HIS_KIN"/>
    <property type="match status" value="1"/>
</dbReference>
<dbReference type="NCBIfam" id="TIGR00229">
    <property type="entry name" value="sensory_box"/>
    <property type="match status" value="1"/>
</dbReference>
<dbReference type="PANTHER" id="PTHR43065:SF10">
    <property type="entry name" value="PEROXIDE STRESS-ACTIVATED HISTIDINE KINASE MAK3"/>
    <property type="match status" value="1"/>
</dbReference>
<evidence type="ECO:0000259" key="13">
    <source>
        <dbReference type="PROSITE" id="PS50885"/>
    </source>
</evidence>
<dbReference type="EMBL" id="CP093313">
    <property type="protein sequence ID" value="UWZ86875.1"/>
    <property type="molecule type" value="Genomic_DNA"/>
</dbReference>
<keyword evidence="5" id="KW-0808">Transferase</keyword>
<dbReference type="PROSITE" id="PS50885">
    <property type="entry name" value="HAMP"/>
    <property type="match status" value="1"/>
</dbReference>
<feature type="domain" description="PAC" evidence="12">
    <location>
        <begin position="325"/>
        <end position="376"/>
    </location>
</feature>
<keyword evidence="10" id="KW-1133">Transmembrane helix</keyword>
<evidence type="ECO:0000256" key="3">
    <source>
        <dbReference type="ARBA" id="ARBA00012438"/>
    </source>
</evidence>
<dbReference type="Gene3D" id="6.10.340.10">
    <property type="match status" value="1"/>
</dbReference>
<feature type="domain" description="HAMP" evidence="13">
    <location>
        <begin position="191"/>
        <end position="246"/>
    </location>
</feature>
<dbReference type="PANTHER" id="PTHR43065">
    <property type="entry name" value="SENSOR HISTIDINE KINASE"/>
    <property type="match status" value="1"/>
</dbReference>
<evidence type="ECO:0000256" key="9">
    <source>
        <dbReference type="ARBA" id="ARBA00023012"/>
    </source>
</evidence>
<dbReference type="Pfam" id="PF00512">
    <property type="entry name" value="HisKA"/>
    <property type="match status" value="1"/>
</dbReference>
<dbReference type="GO" id="GO:0005524">
    <property type="term" value="F:ATP binding"/>
    <property type="evidence" value="ECO:0007669"/>
    <property type="project" value="UniProtKB-KW"/>
</dbReference>
<keyword evidence="15" id="KW-1185">Reference proteome</keyword>
<keyword evidence="8 14" id="KW-0067">ATP-binding</keyword>
<dbReference type="InterPro" id="IPR005467">
    <property type="entry name" value="His_kinase_dom"/>
</dbReference>
<evidence type="ECO:0000256" key="7">
    <source>
        <dbReference type="ARBA" id="ARBA00022777"/>
    </source>
</evidence>
<dbReference type="SMART" id="SM00388">
    <property type="entry name" value="HisKA"/>
    <property type="match status" value="1"/>
</dbReference>
<evidence type="ECO:0000313" key="15">
    <source>
        <dbReference type="Proteomes" id="UP001059380"/>
    </source>
</evidence>
<gene>
    <name evidence="14" type="ORF">MOP44_13210</name>
</gene>
<dbReference type="SUPFAM" id="SSF47384">
    <property type="entry name" value="Homodimeric domain of signal transducing histidine kinase"/>
    <property type="match status" value="1"/>
</dbReference>
<keyword evidence="10" id="KW-0472">Membrane</keyword>
<dbReference type="GO" id="GO:0016020">
    <property type="term" value="C:membrane"/>
    <property type="evidence" value="ECO:0007669"/>
    <property type="project" value="UniProtKB-SubCell"/>
</dbReference>
<dbReference type="Gene3D" id="3.30.565.10">
    <property type="entry name" value="Histidine kinase-like ATPase, C-terminal domain"/>
    <property type="match status" value="1"/>
</dbReference>
<name>A0A9J7BVH4_9BACT</name>
<dbReference type="SMART" id="SM00387">
    <property type="entry name" value="HATPase_c"/>
    <property type="match status" value="1"/>
</dbReference>
<dbReference type="InterPro" id="IPR004358">
    <property type="entry name" value="Sig_transdc_His_kin-like_C"/>
</dbReference>
<dbReference type="GO" id="GO:0000155">
    <property type="term" value="F:phosphorelay sensor kinase activity"/>
    <property type="evidence" value="ECO:0007669"/>
    <property type="project" value="InterPro"/>
</dbReference>
<keyword evidence="7" id="KW-0418">Kinase</keyword>
<evidence type="ECO:0000313" key="14">
    <source>
        <dbReference type="EMBL" id="UWZ86875.1"/>
    </source>
</evidence>
<proteinExistence type="predicted"/>
<accession>A0A9J7BVH4</accession>
<keyword evidence="9" id="KW-0902">Two-component regulatory system</keyword>
<protein>
    <recommendedName>
        <fullName evidence="3">histidine kinase</fullName>
        <ecNumber evidence="3">2.7.13.3</ecNumber>
    </recommendedName>
</protein>
<dbReference type="CDD" id="cd06225">
    <property type="entry name" value="HAMP"/>
    <property type="match status" value="1"/>
</dbReference>
<reference evidence="14" key="1">
    <citation type="submission" date="2021-04" db="EMBL/GenBank/DDBJ databases">
        <title>Phylogenetic analysis of Acidobacteriaceae.</title>
        <authorList>
            <person name="Qiu L."/>
            <person name="Zhang Q."/>
        </authorList>
    </citation>
    <scope>NUCLEOTIDE SEQUENCE</scope>
    <source>
        <strain evidence="14">DSM 25168</strain>
    </source>
</reference>
<evidence type="ECO:0000256" key="2">
    <source>
        <dbReference type="ARBA" id="ARBA00004370"/>
    </source>
</evidence>
<evidence type="ECO:0000256" key="6">
    <source>
        <dbReference type="ARBA" id="ARBA00022741"/>
    </source>
</evidence>
<feature type="domain" description="Histidine kinase" evidence="11">
    <location>
        <begin position="389"/>
        <end position="607"/>
    </location>
</feature>
<dbReference type="EC" id="2.7.13.3" evidence="3"/>
<dbReference type="InterPro" id="IPR013656">
    <property type="entry name" value="PAS_4"/>
</dbReference>
<feature type="transmembrane region" description="Helical" evidence="10">
    <location>
        <begin position="12"/>
        <end position="32"/>
    </location>
</feature>
<evidence type="ECO:0000256" key="10">
    <source>
        <dbReference type="SAM" id="Phobius"/>
    </source>
</evidence>
<dbReference type="InterPro" id="IPR036097">
    <property type="entry name" value="HisK_dim/P_sf"/>
</dbReference>
<comment type="subcellular location">
    <subcellularLocation>
        <location evidence="2">Membrane</location>
    </subcellularLocation>
</comment>
<dbReference type="CDD" id="cd00075">
    <property type="entry name" value="HATPase"/>
    <property type="match status" value="1"/>
</dbReference>